<keyword evidence="2" id="KW-1185">Reference proteome</keyword>
<dbReference type="AlphaFoldDB" id="A0A2T8HLS7"/>
<dbReference type="Gene3D" id="2.50.20.10">
    <property type="entry name" value="Lipoprotein localisation LolA/LolB/LppX"/>
    <property type="match status" value="1"/>
</dbReference>
<protein>
    <submittedName>
        <fullName evidence="1">DUF4292 domain-containing protein</fullName>
    </submittedName>
</protein>
<accession>A0A2T8HLS7</accession>
<organism evidence="1 2">
    <name type="scientific">Sphingobacterium corticibacter</name>
    <dbReference type="NCBI Taxonomy" id="2171749"/>
    <lineage>
        <taxon>Bacteria</taxon>
        <taxon>Pseudomonadati</taxon>
        <taxon>Bacteroidota</taxon>
        <taxon>Sphingobacteriia</taxon>
        <taxon>Sphingobacteriales</taxon>
        <taxon>Sphingobacteriaceae</taxon>
        <taxon>Sphingobacterium</taxon>
    </lineage>
</organism>
<name>A0A2T8HLS7_9SPHI</name>
<dbReference type="Pfam" id="PF14125">
    <property type="entry name" value="DUF4292"/>
    <property type="match status" value="1"/>
</dbReference>
<comment type="caution">
    <text evidence="1">The sequence shown here is derived from an EMBL/GenBank/DDBJ whole genome shotgun (WGS) entry which is preliminary data.</text>
</comment>
<evidence type="ECO:0000313" key="2">
    <source>
        <dbReference type="Proteomes" id="UP000245627"/>
    </source>
</evidence>
<dbReference type="Proteomes" id="UP000245627">
    <property type="component" value="Unassembled WGS sequence"/>
</dbReference>
<evidence type="ECO:0000313" key="1">
    <source>
        <dbReference type="EMBL" id="PVH26340.1"/>
    </source>
</evidence>
<sequence length="203" mass="23072">MSNLDYFTFSGRAKAKVTMDKNSHDATTHIRIERDKAIWISVTALLNIEVARVLITPDSIKIQTKYPKKELITRPFSYVYNYVNPGLTFKALQDILVGNLSPELLRSSQVQVASSGEDVIIVGSKNNVTFQYGMNPKNRPYATKIEDKQLGQILDASYDQYGSFDGHVFPQRFILNVQGEGLQVKADLQYNRVQFNEKLDMPF</sequence>
<reference evidence="1 2" key="1">
    <citation type="submission" date="2018-04" db="EMBL/GenBank/DDBJ databases">
        <title>Sphingobacterium cortibacter sp. nov.</title>
        <authorList>
            <person name="Li Y."/>
        </authorList>
    </citation>
    <scope>NUCLEOTIDE SEQUENCE [LARGE SCALE GENOMIC DNA]</scope>
    <source>
        <strain evidence="1 2">2c-3</strain>
    </source>
</reference>
<dbReference type="EMBL" id="QDKG01000001">
    <property type="protein sequence ID" value="PVH26340.1"/>
    <property type="molecule type" value="Genomic_DNA"/>
</dbReference>
<dbReference type="InterPro" id="IPR025634">
    <property type="entry name" value="DUF4292"/>
</dbReference>
<proteinExistence type="predicted"/>
<gene>
    <name evidence="1" type="ORF">DC487_01555</name>
</gene>